<reference evidence="2 3" key="1">
    <citation type="journal article" date="2020" name="Nature">
        <title>Six reference-quality genomes reveal evolution of bat adaptations.</title>
        <authorList>
            <person name="Jebb D."/>
            <person name="Huang Z."/>
            <person name="Pippel M."/>
            <person name="Hughes G.M."/>
            <person name="Lavrichenko K."/>
            <person name="Devanna P."/>
            <person name="Winkler S."/>
            <person name="Jermiin L.S."/>
            <person name="Skirmuntt E.C."/>
            <person name="Katzourakis A."/>
            <person name="Burkitt-Gray L."/>
            <person name="Ray D.A."/>
            <person name="Sullivan K.A.M."/>
            <person name="Roscito J.G."/>
            <person name="Kirilenko B.M."/>
            <person name="Davalos L.M."/>
            <person name="Corthals A.P."/>
            <person name="Power M.L."/>
            <person name="Jones G."/>
            <person name="Ransome R.D."/>
            <person name="Dechmann D.K.N."/>
            <person name="Locatelli A.G."/>
            <person name="Puechmaille S.J."/>
            <person name="Fedrigo O."/>
            <person name="Jarvis E.D."/>
            <person name="Hiller M."/>
            <person name="Vernes S.C."/>
            <person name="Myers E.W."/>
            <person name="Teeling E.C."/>
        </authorList>
    </citation>
    <scope>NUCLEOTIDE SEQUENCE [LARGE SCALE GENOMIC DNA]</scope>
    <source>
        <strain evidence="2">MRhiFer1</strain>
        <tissue evidence="2">Lung</tissue>
    </source>
</reference>
<sequence>MSQKAEMCRGCVFCERILISPWSMYITILIILPVLQLCIFNQMLSLPLFFKRFYWGRGTGLYWRIVCTSRTFFFFFQVKLLSFQSQLWRAQLSSRSSCRFLLQRAQPSPSLAGVEELNWQPCG</sequence>
<name>A0A7J7X6E7_RHIFE</name>
<keyword evidence="1" id="KW-1133">Transmembrane helix</keyword>
<keyword evidence="1" id="KW-0472">Membrane</keyword>
<keyword evidence="1" id="KW-0812">Transmembrane</keyword>
<feature type="transmembrane region" description="Helical" evidence="1">
    <location>
        <begin position="25"/>
        <end position="49"/>
    </location>
</feature>
<accession>A0A7J7X6E7</accession>
<organism evidence="2 3">
    <name type="scientific">Rhinolophus ferrumequinum</name>
    <name type="common">Greater horseshoe bat</name>
    <dbReference type="NCBI Taxonomy" id="59479"/>
    <lineage>
        <taxon>Eukaryota</taxon>
        <taxon>Metazoa</taxon>
        <taxon>Chordata</taxon>
        <taxon>Craniata</taxon>
        <taxon>Vertebrata</taxon>
        <taxon>Euteleostomi</taxon>
        <taxon>Mammalia</taxon>
        <taxon>Eutheria</taxon>
        <taxon>Laurasiatheria</taxon>
        <taxon>Chiroptera</taxon>
        <taxon>Yinpterochiroptera</taxon>
        <taxon>Rhinolophoidea</taxon>
        <taxon>Rhinolophidae</taxon>
        <taxon>Rhinolophinae</taxon>
        <taxon>Rhinolophus</taxon>
    </lineage>
</organism>
<dbReference type="EMBL" id="JACAGC010000009">
    <property type="protein sequence ID" value="KAF6344880.1"/>
    <property type="molecule type" value="Genomic_DNA"/>
</dbReference>
<dbReference type="AlphaFoldDB" id="A0A7J7X6E7"/>
<evidence type="ECO:0000313" key="2">
    <source>
        <dbReference type="EMBL" id="KAF6344880.1"/>
    </source>
</evidence>
<evidence type="ECO:0000313" key="3">
    <source>
        <dbReference type="Proteomes" id="UP000585614"/>
    </source>
</evidence>
<dbReference type="Proteomes" id="UP000585614">
    <property type="component" value="Unassembled WGS sequence"/>
</dbReference>
<gene>
    <name evidence="2" type="ORF">mRhiFer1_010256</name>
</gene>
<evidence type="ECO:0000256" key="1">
    <source>
        <dbReference type="SAM" id="Phobius"/>
    </source>
</evidence>
<comment type="caution">
    <text evidence="2">The sequence shown here is derived from an EMBL/GenBank/DDBJ whole genome shotgun (WGS) entry which is preliminary data.</text>
</comment>
<protein>
    <submittedName>
        <fullName evidence="2">Uncharacterized protein</fullName>
    </submittedName>
</protein>
<proteinExistence type="predicted"/>